<dbReference type="PANTHER" id="PTHR11412">
    <property type="entry name" value="MACROGLOBULIN / COMPLEMENT"/>
    <property type="match status" value="1"/>
</dbReference>
<feature type="domain" description="NTR" evidence="7">
    <location>
        <begin position="1508"/>
        <end position="1651"/>
    </location>
</feature>
<dbReference type="SUPFAM" id="SSF50242">
    <property type="entry name" value="TIMP-like"/>
    <property type="match status" value="1"/>
</dbReference>
<dbReference type="InterPro" id="IPR040839">
    <property type="entry name" value="MG4"/>
</dbReference>
<dbReference type="SMART" id="SM01360">
    <property type="entry name" value="A2M"/>
    <property type="match status" value="1"/>
</dbReference>
<keyword evidence="2" id="KW-0964">Secreted</keyword>
<dbReference type="InterPro" id="IPR018081">
    <property type="entry name" value="Anaphylatoxin_comp_syst"/>
</dbReference>
<dbReference type="Gene3D" id="2.60.40.690">
    <property type="entry name" value="Alpha-macroglobulin, receptor-binding domain"/>
    <property type="match status" value="1"/>
</dbReference>
<dbReference type="GO" id="GO:0006956">
    <property type="term" value="P:complement activation"/>
    <property type="evidence" value="ECO:0007669"/>
    <property type="project" value="InterPro"/>
</dbReference>
<dbReference type="FunFam" id="2.60.40.1940:FF:000001">
    <property type="entry name" value="Complement component C3"/>
    <property type="match status" value="1"/>
</dbReference>
<dbReference type="Pfam" id="PF01821">
    <property type="entry name" value="ANATO"/>
    <property type="match status" value="1"/>
</dbReference>
<dbReference type="PROSITE" id="PS00477">
    <property type="entry name" value="ALPHA_2_MACROGLOBULIN"/>
    <property type="match status" value="1"/>
</dbReference>
<dbReference type="Pfam" id="PF07678">
    <property type="entry name" value="TED_complement"/>
    <property type="match status" value="2"/>
</dbReference>
<keyword evidence="4" id="KW-0882">Thioester bond</keyword>
<evidence type="ECO:0000256" key="4">
    <source>
        <dbReference type="ARBA" id="ARBA00022966"/>
    </source>
</evidence>
<dbReference type="Pfam" id="PF00207">
    <property type="entry name" value="A2M"/>
    <property type="match status" value="1"/>
</dbReference>
<dbReference type="Pfam" id="PF21308">
    <property type="entry name" value="C3_CUB2"/>
    <property type="match status" value="1"/>
</dbReference>
<dbReference type="SMART" id="SM01361">
    <property type="entry name" value="A2M_recep"/>
    <property type="match status" value="1"/>
</dbReference>
<dbReference type="SUPFAM" id="SSF47686">
    <property type="entry name" value="Anaphylotoxins (complement system)"/>
    <property type="match status" value="1"/>
</dbReference>
<dbReference type="InterPro" id="IPR035815">
    <property type="entry name" value="NTR_complement_C3"/>
</dbReference>
<dbReference type="FunFam" id="2.60.40.1930:FF:000008">
    <property type="entry name" value="Complement C3"/>
    <property type="match status" value="1"/>
</dbReference>
<dbReference type="GO" id="GO:0004866">
    <property type="term" value="F:endopeptidase inhibitor activity"/>
    <property type="evidence" value="ECO:0007669"/>
    <property type="project" value="InterPro"/>
</dbReference>
<evidence type="ECO:0000256" key="5">
    <source>
        <dbReference type="ARBA" id="ARBA00023157"/>
    </source>
</evidence>
<dbReference type="CDD" id="cd03583">
    <property type="entry name" value="NTR_complement_C3"/>
    <property type="match status" value="1"/>
</dbReference>
<dbReference type="Gene3D" id="2.60.40.1940">
    <property type="match status" value="1"/>
</dbReference>
<dbReference type="InterPro" id="IPR050473">
    <property type="entry name" value="A2M/Complement_sys"/>
</dbReference>
<dbReference type="FunFam" id="2.20.130.20:FF:000001">
    <property type="entry name" value="Complement C3"/>
    <property type="match status" value="1"/>
</dbReference>
<evidence type="ECO:0000256" key="2">
    <source>
        <dbReference type="ARBA" id="ARBA00022525"/>
    </source>
</evidence>
<dbReference type="Gene3D" id="1.20.91.20">
    <property type="entry name" value="Anaphylotoxins (complement system)"/>
    <property type="match status" value="1"/>
</dbReference>
<evidence type="ECO:0000256" key="1">
    <source>
        <dbReference type="ARBA" id="ARBA00004613"/>
    </source>
</evidence>
<keyword evidence="3" id="KW-0732">Signal</keyword>
<dbReference type="InterPro" id="IPR049466">
    <property type="entry name" value="C3_CUB1"/>
</dbReference>
<dbReference type="Gene3D" id="2.60.120.1540">
    <property type="match status" value="1"/>
</dbReference>
<evidence type="ECO:0000256" key="3">
    <source>
        <dbReference type="ARBA" id="ARBA00022729"/>
    </source>
</evidence>
<accession>A0A6G5ZW30</accession>
<evidence type="ECO:0000259" key="6">
    <source>
        <dbReference type="PROSITE" id="PS01178"/>
    </source>
</evidence>
<dbReference type="GO" id="GO:0005615">
    <property type="term" value="C:extracellular space"/>
    <property type="evidence" value="ECO:0007669"/>
    <property type="project" value="InterPro"/>
</dbReference>
<name>A0A6G5ZW30_VIPAN</name>
<organism evidence="8">
    <name type="scientific">Vipera anatolica senliki</name>
    <name type="common">Anatolian meadow viper</name>
    <dbReference type="NCBI Taxonomy" id="2604287"/>
    <lineage>
        <taxon>Eukaryota</taxon>
        <taxon>Metazoa</taxon>
        <taxon>Chordata</taxon>
        <taxon>Craniata</taxon>
        <taxon>Vertebrata</taxon>
        <taxon>Euteleostomi</taxon>
        <taxon>Lepidosauria</taxon>
        <taxon>Squamata</taxon>
        <taxon>Bifurcata</taxon>
        <taxon>Unidentata</taxon>
        <taxon>Episquamata</taxon>
        <taxon>Toxicofera</taxon>
        <taxon>Serpentes</taxon>
        <taxon>Colubroidea</taxon>
        <taxon>Viperidae</taxon>
        <taxon>Viperinae</taxon>
        <taxon>Vipera</taxon>
    </lineage>
</organism>
<dbReference type="SMART" id="SM00104">
    <property type="entry name" value="ANATO"/>
    <property type="match status" value="1"/>
</dbReference>
<dbReference type="InterPro" id="IPR008930">
    <property type="entry name" value="Terpenoid_cyclase/PrenylTrfase"/>
</dbReference>
<dbReference type="InterPro" id="IPR041555">
    <property type="entry name" value="MG3"/>
</dbReference>
<dbReference type="Gene3D" id="2.40.50.120">
    <property type="match status" value="1"/>
</dbReference>
<dbReference type="PRINTS" id="PR00004">
    <property type="entry name" value="ANAPHYLATOXN"/>
</dbReference>
<dbReference type="Pfam" id="PF07677">
    <property type="entry name" value="A2M_recep"/>
    <property type="match status" value="1"/>
</dbReference>
<dbReference type="FunFam" id="1.20.91.20:FF:000001">
    <property type="entry name" value="Complement C3"/>
    <property type="match status" value="1"/>
</dbReference>
<dbReference type="InterPro" id="IPR001599">
    <property type="entry name" value="Macroglobln_a2"/>
</dbReference>
<comment type="subcellular location">
    <subcellularLocation>
        <location evidence="1">Secreted</location>
    </subcellularLocation>
</comment>
<dbReference type="PROSITE" id="PS01178">
    <property type="entry name" value="ANAPHYLATOXIN_2"/>
    <property type="match status" value="1"/>
</dbReference>
<dbReference type="SUPFAM" id="SSF48239">
    <property type="entry name" value="Terpenoid cyclases/Protein prenyltransferases"/>
    <property type="match status" value="1"/>
</dbReference>
<dbReference type="InterPro" id="IPR048848">
    <property type="entry name" value="C3_CUB2"/>
</dbReference>
<reference evidence="8" key="1">
    <citation type="submission" date="2019-12" db="EMBL/GenBank/DDBJ databases">
        <authorList>
            <person name="Hempel B.-F."/>
            <person name="Damm M."/>
            <person name="Mrinalini M."/>
            <person name="Gocmen B."/>
            <person name="Karis M."/>
            <person name="Nalbantsoy A."/>
            <person name="Kini R.M."/>
            <person name="Sussmuth R.D."/>
        </authorList>
    </citation>
    <scope>NUCLEOTIDE SEQUENCE</scope>
</reference>
<dbReference type="CDD" id="cd02896">
    <property type="entry name" value="complement_C3_C4_C5"/>
    <property type="match status" value="1"/>
</dbReference>
<dbReference type="Gene3D" id="2.60.40.1930">
    <property type="match status" value="3"/>
</dbReference>
<dbReference type="Pfam" id="PF01835">
    <property type="entry name" value="MG2"/>
    <property type="match status" value="1"/>
</dbReference>
<dbReference type="Pfam" id="PF17791">
    <property type="entry name" value="MG3"/>
    <property type="match status" value="1"/>
</dbReference>
<dbReference type="Gene3D" id="6.20.50.160">
    <property type="match status" value="1"/>
</dbReference>
<dbReference type="InterPro" id="IPR002890">
    <property type="entry name" value="MG2"/>
</dbReference>
<dbReference type="SMART" id="SM00643">
    <property type="entry name" value="C345C"/>
    <property type="match status" value="1"/>
</dbReference>
<evidence type="ECO:0000313" key="8">
    <source>
        <dbReference type="EMBL" id="QHR82861.1"/>
    </source>
</evidence>
<dbReference type="InterPro" id="IPR001840">
    <property type="entry name" value="Anaphylatoxn_comp_syst_dom"/>
</dbReference>
<dbReference type="InterPro" id="IPR019742">
    <property type="entry name" value="MacrogloblnA2_CS"/>
</dbReference>
<dbReference type="InterPro" id="IPR009048">
    <property type="entry name" value="A-macroglobulin_rcpt-bd"/>
</dbReference>
<dbReference type="Gene3D" id="1.50.10.20">
    <property type="match status" value="1"/>
</dbReference>
<dbReference type="EMBL" id="MN831357">
    <property type="protein sequence ID" value="QHR82861.1"/>
    <property type="molecule type" value="mRNA"/>
</dbReference>
<dbReference type="SMART" id="SM01419">
    <property type="entry name" value="Thiol-ester_cl"/>
    <property type="match status" value="1"/>
</dbReference>
<keyword evidence="5" id="KW-1015">Disulfide bond</keyword>
<dbReference type="InterPro" id="IPR036595">
    <property type="entry name" value="A-macroglobulin_rcpt-bd_sf"/>
</dbReference>
<dbReference type="Gene3D" id="2.20.130.20">
    <property type="match status" value="1"/>
</dbReference>
<dbReference type="CDD" id="cd00017">
    <property type="entry name" value="ANATO"/>
    <property type="match status" value="1"/>
</dbReference>
<sequence length="1653" mass="185147">MEGMALYLVAAVLIGFPASSLGGLYTLITPGVLRIDTEETILVEAHGDNTPKQLDIFVRDFPRKQQILYQTRVDMNPGEGGMLVTPAITIPAKDLNKDSRQNQYVVVQVTAPGVKLEKVVLVSYQSGFVFIQTDKGIYTPGSPVRYRVFSMDYNMHRTDKAVIVEFQTPQGIVVSSNPVNPASPLIRPYNLPELVSFGTWKAVAKFENSPEESYTALFDVREYVLPSFEVRLQPSEKFFYIDGNTNFHVSITARYLYGKKVEGVAFVLFGVKIDGSKKSIPESLRRIPIMDGDGEAILERHTLSRRFQSLNDLVGHTLYVSVTVITDSGSDMVVTEQSGIHIVTSPYQIYLTKTPKYFKPGMPYELMVYVTNPDGSPAANVPVVSESIHSEGTTLSDGTAKLILNTPLNSQSLSITVKTNHRELLRERQATKSMTATAYQTQGGSANYLHIAITSTEIKPGDNLPVSFNVRGNPDSVNQIQYFTYLILTKGKIFKAGRQPRGPGQNLVTMTLRITPDLIPSFRFVAYYQVGNSEIVADSVWVDVKDTCMGTLIVKGASSRDDRIQKPGAAMKIKLEGDPGARVGLVAVDKAVYVLNDKYKISQTKIWDTIEKSDFGCTAGSGQNNLGVFEDAGLALITSTSLNTKQRSDAKCPQPANRRRRRSVVLLDSKASKVAEFQDQALRKCCEDGMHENPMGYTCEKREKYIQEGDACKAAFLECCHYIKGIRDENKREDELLLARSDFEDEFFGEDNIISRTDFPESWLWLTEQLDAAPNNQGISSKTLSFYLRDSITTWEVLAVSITPTKGICVAEPYEITVMKDFFIDLRLPYSVVKNEQVEIRAILYNYAEDDIYVRVELLHNPAFCSVSTETQRYREQFMIKALSSRAVPFVIVPLQQGLHDVEVRASVRGQLASDGVKKKLKVVPEGMRKDIVTVIELDPSTKGVGGTQEQLVKANKLDDKVPDTEIETKISVQGDRVAQIIENSIDGSKLNHLIITPSGCGEQNMITMTPSVIATYYLDTTGQWETLGVDRRTEAVNQIKKGYTQQLVYKKADHSYAAFPKRDSSSWLTAYVVKVFAMATKIVPEISHEIICGGVKWLILNRQQPDGVFKENAPVIHGEMLGGTKGAEPDVSLTSFVLVALLESRSICSEHINILESSINKAADYLLKKYEKLQRPYTTALTAYALAAVGLLNDDRVLMAASTGRNRWEEHNAHTYNIEGTSYALLALLKMKKFAEAGPVVRWLTDQKYYGGTYGQTQATVMVFQALAQYEIEMPSHKELNLDIVIKLPERELPINYRIDANNFLRAQTTETKLNEDFSVSASGDGKATMTILTVYNAQLREDANVCNKFHLEVSVENVQLNLKQAKGAKATLKLKICTRYLGEVDSTMTIIDVSMLTGFLPDAEDLTRLSNGVDRYISKFEIDNNMAQKGAVVIYLDKVSHSDDECLEFKIHKHFEVGFVQPGSVKVYSYYNLDEQCTKFYHPDKGTGLLNKICHGNVCRCAEETCSLLNQQKKIDLQLRIQQACGPNVDYVYKAKLLRIEEKDGNDIYLMDVLEVIKGGTDRNPQAKPRQYVSQRKCQEALNLKVNNDYLIWSVSSDLWHKKDEISYLITKNTWIERWPNEGECQDEEFQNLCDDFTQLSNTLTIFGCPN</sequence>
<dbReference type="PROSITE" id="PS50189">
    <property type="entry name" value="NTR"/>
    <property type="match status" value="1"/>
</dbReference>
<dbReference type="InterPro" id="IPR041425">
    <property type="entry name" value="C3/4/5_MG1"/>
</dbReference>
<dbReference type="InterPro" id="IPR000020">
    <property type="entry name" value="Anaphylatoxin/fibulin"/>
</dbReference>
<dbReference type="Pfam" id="PF17790">
    <property type="entry name" value="MG1"/>
    <property type="match status" value="1"/>
</dbReference>
<dbReference type="InterPro" id="IPR013783">
    <property type="entry name" value="Ig-like_fold"/>
</dbReference>
<dbReference type="InterPro" id="IPR018933">
    <property type="entry name" value="Netrin_module_non-TIMP"/>
</dbReference>
<dbReference type="PROSITE" id="PS01177">
    <property type="entry name" value="ANAPHYLATOXIN_1"/>
    <property type="match status" value="1"/>
</dbReference>
<reference evidence="8" key="2">
    <citation type="journal article" date="2020" name="J. Proteome Res.">
        <title>Extended Snake Cenomics by Top-Down In-Source Decay: Investigating the Newly Discovered Anatolian Meadow Viper Subspecies, Vipera anatolica senliki.</title>
        <authorList>
            <person name="Hempel B.F."/>
            <person name="Damm M."/>
            <person name="Mrinalini M."/>
            <person name="Gocmen B."/>
            <person name="Karis M."/>
            <person name="Nalbantsoy A."/>
            <person name="Kini R.M."/>
            <person name="Suessmuth R.D."/>
        </authorList>
    </citation>
    <scope>NUCLEOTIDE SEQUENCE</scope>
</reference>
<evidence type="ECO:0000259" key="7">
    <source>
        <dbReference type="PROSITE" id="PS50189"/>
    </source>
</evidence>
<dbReference type="FunFam" id="2.40.50.120:FF:000013">
    <property type="entry name" value="Complement C3"/>
    <property type="match status" value="1"/>
</dbReference>
<dbReference type="SMART" id="SM01359">
    <property type="entry name" value="A2M_N_2"/>
    <property type="match status" value="1"/>
</dbReference>
<feature type="domain" description="Anaphylatoxin-like" evidence="6">
    <location>
        <begin position="685"/>
        <end position="720"/>
    </location>
</feature>
<dbReference type="SUPFAM" id="SSF49410">
    <property type="entry name" value="Alpha-macroglobulin receptor domain"/>
    <property type="match status" value="1"/>
</dbReference>
<dbReference type="FunFam" id="2.60.40.10:FF:001013">
    <property type="entry name" value="Complement C3"/>
    <property type="match status" value="1"/>
</dbReference>
<dbReference type="InterPro" id="IPR011625">
    <property type="entry name" value="A2M_N_BRD"/>
</dbReference>
<dbReference type="PANTHER" id="PTHR11412:SF81">
    <property type="entry name" value="COMPLEMENT C3"/>
    <property type="match status" value="1"/>
</dbReference>
<dbReference type="FunFam" id="2.60.40.10:FF:000155">
    <property type="entry name" value="complement C3 isoform X1"/>
    <property type="match status" value="1"/>
</dbReference>
<dbReference type="Pfam" id="PF21406">
    <property type="entry name" value="C3_CUB1"/>
    <property type="match status" value="1"/>
</dbReference>
<dbReference type="Pfam" id="PF01759">
    <property type="entry name" value="NTR"/>
    <property type="match status" value="1"/>
</dbReference>
<dbReference type="Pfam" id="PF07703">
    <property type="entry name" value="A2M_BRD"/>
    <property type="match status" value="1"/>
</dbReference>
<protein>
    <submittedName>
        <fullName evidence="8">Venom factor 1</fullName>
    </submittedName>
</protein>
<dbReference type="InterPro" id="IPR011626">
    <property type="entry name" value="Alpha-macroglobulin_TED"/>
</dbReference>
<dbReference type="GO" id="GO:0006954">
    <property type="term" value="P:inflammatory response"/>
    <property type="evidence" value="ECO:0007669"/>
    <property type="project" value="InterPro"/>
</dbReference>
<dbReference type="InterPro" id="IPR001134">
    <property type="entry name" value="Netrin_domain"/>
</dbReference>
<dbReference type="Gene3D" id="2.60.40.10">
    <property type="entry name" value="Immunoglobulins"/>
    <property type="match status" value="2"/>
</dbReference>
<dbReference type="InterPro" id="IPR047565">
    <property type="entry name" value="Alpha-macroglob_thiol-ester_cl"/>
</dbReference>
<dbReference type="InterPro" id="IPR008993">
    <property type="entry name" value="TIMP-like_OB-fold"/>
</dbReference>
<dbReference type="Pfam" id="PF17789">
    <property type="entry name" value="MG4"/>
    <property type="match status" value="1"/>
</dbReference>
<proteinExistence type="evidence at transcript level"/>